<proteinExistence type="predicted"/>
<keyword evidence="1 2" id="KW-0238">DNA-binding</keyword>
<dbReference type="InterPro" id="IPR001647">
    <property type="entry name" value="HTH_TetR"/>
</dbReference>
<dbReference type="Pfam" id="PF17938">
    <property type="entry name" value="TetR_C_29"/>
    <property type="match status" value="1"/>
</dbReference>
<dbReference type="InterPro" id="IPR041474">
    <property type="entry name" value="NicS_C"/>
</dbReference>
<dbReference type="RefSeq" id="WP_379730047.1">
    <property type="nucleotide sequence ID" value="NZ_JBHRYJ010000009.1"/>
</dbReference>
<accession>A0ABV7VN65</accession>
<dbReference type="PRINTS" id="PR00455">
    <property type="entry name" value="HTHTETR"/>
</dbReference>
<reference evidence="6" key="1">
    <citation type="journal article" date="2019" name="Int. J. Syst. Evol. Microbiol.">
        <title>The Global Catalogue of Microorganisms (GCM) 10K type strain sequencing project: providing services to taxonomists for standard genome sequencing and annotation.</title>
        <authorList>
            <consortium name="The Broad Institute Genomics Platform"/>
            <consortium name="The Broad Institute Genome Sequencing Center for Infectious Disease"/>
            <person name="Wu L."/>
            <person name="Ma J."/>
        </authorList>
    </citation>
    <scope>NUCLEOTIDE SEQUENCE [LARGE SCALE GENOMIC DNA]</scope>
    <source>
        <strain evidence="6">KCTC 42182</strain>
    </source>
</reference>
<dbReference type="InterPro" id="IPR009057">
    <property type="entry name" value="Homeodomain-like_sf"/>
</dbReference>
<dbReference type="SUPFAM" id="SSF48498">
    <property type="entry name" value="Tetracyclin repressor-like, C-terminal domain"/>
    <property type="match status" value="1"/>
</dbReference>
<dbReference type="InterPro" id="IPR050109">
    <property type="entry name" value="HTH-type_TetR-like_transc_reg"/>
</dbReference>
<dbReference type="PANTHER" id="PTHR30328">
    <property type="entry name" value="TRANSCRIPTIONAL REPRESSOR"/>
    <property type="match status" value="1"/>
</dbReference>
<dbReference type="PANTHER" id="PTHR30328:SF54">
    <property type="entry name" value="HTH-TYPE TRANSCRIPTIONAL REPRESSOR SCO4008"/>
    <property type="match status" value="1"/>
</dbReference>
<dbReference type="PROSITE" id="PS50977">
    <property type="entry name" value="HTH_TETR_2"/>
    <property type="match status" value="1"/>
</dbReference>
<dbReference type="SUPFAM" id="SSF46689">
    <property type="entry name" value="Homeodomain-like"/>
    <property type="match status" value="1"/>
</dbReference>
<evidence type="ECO:0000256" key="3">
    <source>
        <dbReference type="SAM" id="MobiDB-lite"/>
    </source>
</evidence>
<dbReference type="Pfam" id="PF00440">
    <property type="entry name" value="TetR_N"/>
    <property type="match status" value="1"/>
</dbReference>
<evidence type="ECO:0000313" key="5">
    <source>
        <dbReference type="EMBL" id="MFC3678413.1"/>
    </source>
</evidence>
<feature type="region of interest" description="Disordered" evidence="3">
    <location>
        <begin position="1"/>
        <end position="21"/>
    </location>
</feature>
<keyword evidence="6" id="KW-1185">Reference proteome</keyword>
<evidence type="ECO:0000256" key="2">
    <source>
        <dbReference type="PROSITE-ProRule" id="PRU00335"/>
    </source>
</evidence>
<dbReference type="Proteomes" id="UP001595711">
    <property type="component" value="Unassembled WGS sequence"/>
</dbReference>
<feature type="DNA-binding region" description="H-T-H motif" evidence="2">
    <location>
        <begin position="42"/>
        <end position="61"/>
    </location>
</feature>
<comment type="caution">
    <text evidence="5">The sequence shown here is derived from an EMBL/GenBank/DDBJ whole genome shotgun (WGS) entry which is preliminary data.</text>
</comment>
<evidence type="ECO:0000259" key="4">
    <source>
        <dbReference type="PROSITE" id="PS50977"/>
    </source>
</evidence>
<evidence type="ECO:0000256" key="1">
    <source>
        <dbReference type="ARBA" id="ARBA00023125"/>
    </source>
</evidence>
<dbReference type="InterPro" id="IPR036271">
    <property type="entry name" value="Tet_transcr_reg_TetR-rel_C_sf"/>
</dbReference>
<dbReference type="Gene3D" id="1.10.357.10">
    <property type="entry name" value="Tetracycline Repressor, domain 2"/>
    <property type="match status" value="1"/>
</dbReference>
<sequence>MSLPASRRSGQSPITRNPDESRQRILDAATIEFSAKGYAGARIDQIAKRAKLNPRMIYHYFGGKQPLYIAVLETGLSELREAERGFSSDEESALDALLHLYDFIHKHFASHPKLVNLLSTENLNKASFLKRSNLVPTISSPTIDLIDRLLKRGVADGTVRKGVDPLQLYVSMVALSYFHLSNGHTLSVIFRQDMLGPNWLKPRAKHTADILRSYLAPN</sequence>
<organism evidence="5 6">
    <name type="scientific">Ferrovibrio xuzhouensis</name>
    <dbReference type="NCBI Taxonomy" id="1576914"/>
    <lineage>
        <taxon>Bacteria</taxon>
        <taxon>Pseudomonadati</taxon>
        <taxon>Pseudomonadota</taxon>
        <taxon>Alphaproteobacteria</taxon>
        <taxon>Rhodospirillales</taxon>
        <taxon>Rhodospirillaceae</taxon>
        <taxon>Ferrovibrio</taxon>
    </lineage>
</organism>
<gene>
    <name evidence="5" type="ORF">ACFOOQ_22900</name>
</gene>
<dbReference type="EMBL" id="JBHRYJ010000009">
    <property type="protein sequence ID" value="MFC3678413.1"/>
    <property type="molecule type" value="Genomic_DNA"/>
</dbReference>
<evidence type="ECO:0000313" key="6">
    <source>
        <dbReference type="Proteomes" id="UP001595711"/>
    </source>
</evidence>
<name>A0ABV7VN65_9PROT</name>
<protein>
    <submittedName>
        <fullName evidence="5">TetR family transcriptional regulator</fullName>
    </submittedName>
</protein>
<feature type="domain" description="HTH tetR-type" evidence="4">
    <location>
        <begin position="19"/>
        <end position="79"/>
    </location>
</feature>